<dbReference type="Gene3D" id="2.60.120.1440">
    <property type="match status" value="1"/>
</dbReference>
<feature type="domain" description="FecR protein" evidence="2">
    <location>
        <begin position="121"/>
        <end position="210"/>
    </location>
</feature>
<proteinExistence type="predicted"/>
<gene>
    <name evidence="4" type="ORF">GAN91_23250</name>
    <name evidence="5" type="ORF">PO127_10835</name>
</gene>
<evidence type="ECO:0000256" key="1">
    <source>
        <dbReference type="SAM" id="Phobius"/>
    </source>
</evidence>
<accession>C6IHE2</accession>
<reference evidence="5" key="2">
    <citation type="submission" date="2022-10" db="EMBL/GenBank/DDBJ databases">
        <title>Human gut microbiome strain richness.</title>
        <authorList>
            <person name="Chen-Liaw A."/>
        </authorList>
    </citation>
    <scope>NUCLEOTIDE SEQUENCE</scope>
    <source>
        <strain evidence="5">1001283st1_A3_1001283B150304_161114</strain>
    </source>
</reference>
<dbReference type="FunFam" id="2.60.120.1440:FF:000001">
    <property type="entry name" value="Putative anti-sigma factor"/>
    <property type="match status" value="1"/>
</dbReference>
<feature type="domain" description="Protein FecR C-terminal" evidence="3">
    <location>
        <begin position="255"/>
        <end position="324"/>
    </location>
</feature>
<name>A0A0N7IA00_BACT4</name>
<organism evidence="4 6">
    <name type="scientific">Bacteroides thetaiotaomicron</name>
    <dbReference type="NCBI Taxonomy" id="818"/>
    <lineage>
        <taxon>Bacteria</taxon>
        <taxon>Pseudomonadati</taxon>
        <taxon>Bacteroidota</taxon>
        <taxon>Bacteroidia</taxon>
        <taxon>Bacteroidales</taxon>
        <taxon>Bacteroidaceae</taxon>
        <taxon>Bacteroides</taxon>
    </lineage>
</organism>
<keyword evidence="1" id="KW-1133">Transmembrane helix</keyword>
<accession>A0A0N7IA00</accession>
<reference evidence="4 6" key="1">
    <citation type="journal article" date="2019" name="Nat. Med.">
        <title>A library of human gut bacterial isolates paired with longitudinal multiomics data enables mechanistic microbiome research.</title>
        <authorList>
            <person name="Poyet M."/>
            <person name="Groussin M."/>
            <person name="Gibbons S.M."/>
            <person name="Avila-Pacheco J."/>
            <person name="Jiang X."/>
            <person name="Kearney S.M."/>
            <person name="Perrotta A.R."/>
            <person name="Berdy B."/>
            <person name="Zhao S."/>
            <person name="Lieberman T.D."/>
            <person name="Swanson P.K."/>
            <person name="Smith M."/>
            <person name="Roesemann S."/>
            <person name="Alexander J.E."/>
            <person name="Rich S.A."/>
            <person name="Livny J."/>
            <person name="Vlamakis H."/>
            <person name="Clish C."/>
            <person name="Bullock K."/>
            <person name="Deik A."/>
            <person name="Scott J."/>
            <person name="Pierce K.A."/>
            <person name="Xavier R.J."/>
            <person name="Alm E.J."/>
        </authorList>
    </citation>
    <scope>NUCLEOTIDE SEQUENCE [LARGE SCALE GENOMIC DNA]</scope>
    <source>
        <strain evidence="4 6">BIOML-A162</strain>
    </source>
</reference>
<dbReference type="GeneID" id="60927255"/>
<dbReference type="Gene3D" id="3.55.50.30">
    <property type="match status" value="1"/>
</dbReference>
<evidence type="ECO:0000259" key="2">
    <source>
        <dbReference type="Pfam" id="PF04773"/>
    </source>
</evidence>
<dbReference type="AlphaFoldDB" id="A0A0N7IA00"/>
<keyword evidence="1" id="KW-0812">Transmembrane</keyword>
<dbReference type="RefSeq" id="WP_008764986.1">
    <property type="nucleotide sequence ID" value="NZ_BAABXH010000001.1"/>
</dbReference>
<dbReference type="KEGG" id="btho:Btheta7330_01950"/>
<dbReference type="OMA" id="WPEASET"/>
<keyword evidence="1" id="KW-0472">Membrane</keyword>
<dbReference type="InterPro" id="IPR006860">
    <property type="entry name" value="FecR"/>
</dbReference>
<dbReference type="Pfam" id="PF04773">
    <property type="entry name" value="FecR"/>
    <property type="match status" value="1"/>
</dbReference>
<evidence type="ECO:0000313" key="4">
    <source>
        <dbReference type="EMBL" id="KAB4474030.1"/>
    </source>
</evidence>
<protein>
    <submittedName>
        <fullName evidence="4">DUF4974 domain-containing protein</fullName>
    </submittedName>
    <submittedName>
        <fullName evidence="5">FecR domain-containing protein</fullName>
    </submittedName>
</protein>
<feature type="transmembrane region" description="Helical" evidence="1">
    <location>
        <begin position="83"/>
        <end position="103"/>
    </location>
</feature>
<dbReference type="PIRSF" id="PIRSF018266">
    <property type="entry name" value="FecR"/>
    <property type="match status" value="1"/>
</dbReference>
<dbReference type="PANTHER" id="PTHR30273:SF2">
    <property type="entry name" value="PROTEIN FECR"/>
    <property type="match status" value="1"/>
</dbReference>
<comment type="caution">
    <text evidence="4">The sequence shown here is derived from an EMBL/GenBank/DDBJ whole genome shotgun (WGS) entry which is preliminary data.</text>
</comment>
<sequence>MKNYFQKIITLFTGNDYPESTQQDFYKWLVDEEHTSEKDEALQKLWDEAHKQRTATDMQEAYELLKKNAGIPPIQRKRTIRPIHIWQTVAAVLFIVAASSVYLSTIGKDAEENLIQQYIPTAEIRTLTLPDGTQVQLNSQSTLLYPQNFTGKDRSVFLIGEANFKVKPDKKHPFIVKSNDFQVTALGTEFNVSAYPENPVLAATLISGSVLVEYNDLKSQVILKPNEQLAYNKNTHYHSLDHPDMKEVTAWQRGELVFREMSVKDIITILERKYPYTFEYQLKTLKDDRYSFRFKDQAPLSEVMDVIVNVVGQMNYKIKGDRCYLIPK</sequence>
<dbReference type="EMBL" id="WCRY01000032">
    <property type="protein sequence ID" value="KAB4474030.1"/>
    <property type="molecule type" value="Genomic_DNA"/>
</dbReference>
<dbReference type="Pfam" id="PF16344">
    <property type="entry name" value="FecR_C"/>
    <property type="match status" value="1"/>
</dbReference>
<dbReference type="Proteomes" id="UP000436858">
    <property type="component" value="Unassembled WGS sequence"/>
</dbReference>
<dbReference type="PANTHER" id="PTHR30273">
    <property type="entry name" value="PERIPLASMIC SIGNAL SENSOR AND SIGMA FACTOR ACTIVATOR FECR-RELATED"/>
    <property type="match status" value="1"/>
</dbReference>
<evidence type="ECO:0000259" key="3">
    <source>
        <dbReference type="Pfam" id="PF16344"/>
    </source>
</evidence>
<dbReference type="EMBL" id="JAQNVG010000015">
    <property type="protein sequence ID" value="MDC2236239.1"/>
    <property type="molecule type" value="Genomic_DNA"/>
</dbReference>
<dbReference type="GO" id="GO:0016989">
    <property type="term" value="F:sigma factor antagonist activity"/>
    <property type="evidence" value="ECO:0007669"/>
    <property type="project" value="TreeGrafter"/>
</dbReference>
<evidence type="ECO:0000313" key="6">
    <source>
        <dbReference type="Proteomes" id="UP000436858"/>
    </source>
</evidence>
<dbReference type="InterPro" id="IPR012373">
    <property type="entry name" value="Ferrdict_sens_TM"/>
</dbReference>
<evidence type="ECO:0000313" key="5">
    <source>
        <dbReference type="EMBL" id="MDC2236239.1"/>
    </source>
</evidence>
<dbReference type="Proteomes" id="UP001217776">
    <property type="component" value="Unassembled WGS sequence"/>
</dbReference>
<dbReference type="InterPro" id="IPR032508">
    <property type="entry name" value="FecR_C"/>
</dbReference>